<reference evidence="2 3" key="1">
    <citation type="submission" date="2023-09" db="EMBL/GenBank/DDBJ databases">
        <title>Complete-Gapless Cercospora beticola genome.</title>
        <authorList>
            <person name="Wyatt N.A."/>
            <person name="Spanner R.E."/>
            <person name="Bolton M.D."/>
        </authorList>
    </citation>
    <scope>NUCLEOTIDE SEQUENCE [LARGE SCALE GENOMIC DNA]</scope>
    <source>
        <strain evidence="2">Cb09-40</strain>
    </source>
</reference>
<proteinExistence type="predicted"/>
<feature type="region of interest" description="Disordered" evidence="1">
    <location>
        <begin position="443"/>
        <end position="494"/>
    </location>
</feature>
<evidence type="ECO:0000313" key="3">
    <source>
        <dbReference type="Proteomes" id="UP001302367"/>
    </source>
</evidence>
<feature type="compositionally biased region" description="Polar residues" evidence="1">
    <location>
        <begin position="250"/>
        <end position="260"/>
    </location>
</feature>
<protein>
    <recommendedName>
        <fullName evidence="4">BTB domain-containing protein</fullName>
    </recommendedName>
</protein>
<feature type="compositionally biased region" description="Polar residues" evidence="1">
    <location>
        <begin position="451"/>
        <end position="463"/>
    </location>
</feature>
<organism evidence="2 3">
    <name type="scientific">Cercospora beticola</name>
    <name type="common">Sugarbeet leaf spot fungus</name>
    <dbReference type="NCBI Taxonomy" id="122368"/>
    <lineage>
        <taxon>Eukaryota</taxon>
        <taxon>Fungi</taxon>
        <taxon>Dikarya</taxon>
        <taxon>Ascomycota</taxon>
        <taxon>Pezizomycotina</taxon>
        <taxon>Dothideomycetes</taxon>
        <taxon>Dothideomycetidae</taxon>
        <taxon>Mycosphaerellales</taxon>
        <taxon>Mycosphaerellaceae</taxon>
        <taxon>Cercospora</taxon>
    </lineage>
</organism>
<accession>A0ABZ0P0X6</accession>
<dbReference type="EMBL" id="CP134189">
    <property type="protein sequence ID" value="WPB05435.1"/>
    <property type="molecule type" value="Genomic_DNA"/>
</dbReference>
<feature type="compositionally biased region" description="Basic and acidic residues" evidence="1">
    <location>
        <begin position="17"/>
        <end position="40"/>
    </location>
</feature>
<gene>
    <name evidence="2" type="ORF">RHO25_010087</name>
</gene>
<feature type="region of interest" description="Disordered" evidence="1">
    <location>
        <begin position="240"/>
        <end position="276"/>
    </location>
</feature>
<feature type="compositionally biased region" description="Polar residues" evidence="1">
    <location>
        <begin position="42"/>
        <end position="57"/>
    </location>
</feature>
<evidence type="ECO:0008006" key="4">
    <source>
        <dbReference type="Google" id="ProtNLM"/>
    </source>
</evidence>
<evidence type="ECO:0000256" key="1">
    <source>
        <dbReference type="SAM" id="MobiDB-lite"/>
    </source>
</evidence>
<evidence type="ECO:0000313" key="2">
    <source>
        <dbReference type="EMBL" id="WPB05435.1"/>
    </source>
</evidence>
<feature type="compositionally biased region" description="Low complexity" evidence="1">
    <location>
        <begin position="62"/>
        <end position="78"/>
    </location>
</feature>
<keyword evidence="3" id="KW-1185">Reference proteome</keyword>
<name>A0ABZ0P0X6_CERBT</name>
<feature type="compositionally biased region" description="Basic residues" evidence="1">
    <location>
        <begin position="469"/>
        <end position="478"/>
    </location>
</feature>
<sequence>MNAASTDGSSISPDAATEARRDSKDPAHRNDTSSIDEKRSQAHNMSSDPYITSTNPVTDCDAGISSSRSSTEASVSGSEAAASNPAMLWESVAPEFSDVVPAAGKGLPPRLSSLYTYRSFGHPHATPHHSVNDSFSEPFWYQYPKWATSGNRLRYDPSLDKFSYYLSSSNPCSYNGTSSWTGPVTQLLGGVSGHRDSQEPVDVYLGETFVQKVPLRLLLRFSTVARRLFKLQGPHSEDTRHFYGEPLLSRLQTGPTSNSKNQRRHPLDTPRSNTPKQIILDLDSPRLPSIKAIRSIIEWMQNVEPTPLGTLLPAFTPGNFSQMHISDLIDLYQAILAFELRPRPIWQNLFDALKYRVTRERPTVTLLEHLRLSLPISDPIMTQALTAVMRYRNQGAYLSCAGWEEMRDFLFASGDDVLGARAEEILARYDDDYGRKLAEREISGCQDEDAQQTTECVESNDGNGNAVPNRRRRNRRAQQSRGQIEEARSEGSVQ</sequence>
<dbReference type="RefSeq" id="XP_065459319.1">
    <property type="nucleotide sequence ID" value="XM_065603247.1"/>
</dbReference>
<feature type="region of interest" description="Disordered" evidence="1">
    <location>
        <begin position="1"/>
        <end position="78"/>
    </location>
</feature>
<feature type="compositionally biased region" description="Polar residues" evidence="1">
    <location>
        <begin position="1"/>
        <end position="12"/>
    </location>
</feature>
<dbReference type="GeneID" id="90644617"/>
<dbReference type="Proteomes" id="UP001302367">
    <property type="component" value="Chromosome 6"/>
</dbReference>
<feature type="compositionally biased region" description="Basic and acidic residues" evidence="1">
    <location>
        <begin position="483"/>
        <end position="494"/>
    </location>
</feature>